<proteinExistence type="predicted"/>
<comment type="caution">
    <text evidence="1">The sequence shown here is derived from an EMBL/GenBank/DDBJ whole genome shotgun (WGS) entry which is preliminary data.</text>
</comment>
<evidence type="ECO:0000313" key="1">
    <source>
        <dbReference type="EMBL" id="KAK4355546.1"/>
    </source>
</evidence>
<dbReference type="AlphaFoldDB" id="A0AAE1RPT5"/>
<evidence type="ECO:0008006" key="3">
    <source>
        <dbReference type="Google" id="ProtNLM"/>
    </source>
</evidence>
<sequence length="225" mass="25845">MSSCKSSYTPVDTKPKLRVTSSTPYEDLTHYSSLVGALQYLTFTRPYITYAVQQLCLFMHDPQIEHVHTLKHIILYIQGTLDYGVHLYPSSVSTLVSYTDVDWGGCPDTRRSTSGYCMFLGDNLVSWSIKRQSTLSRYSVEAGYRGVANMVSESCWLRNILLEFHFTIQKVTLVYRDNVSAVYLSGNSVQHQCTKHIEMDIHFVREKIARGQVCVLYHVKNEYWA</sequence>
<dbReference type="CDD" id="cd09272">
    <property type="entry name" value="RNase_HI_RT_Ty1"/>
    <property type="match status" value="1"/>
</dbReference>
<protein>
    <recommendedName>
        <fullName evidence="3">Mitochondrial protein</fullName>
    </recommendedName>
</protein>
<reference evidence="1" key="1">
    <citation type="submission" date="2023-12" db="EMBL/GenBank/DDBJ databases">
        <title>Genome assembly of Anisodus tanguticus.</title>
        <authorList>
            <person name="Wang Y.-J."/>
        </authorList>
    </citation>
    <scope>NUCLEOTIDE SEQUENCE</scope>
    <source>
        <strain evidence="1">KB-2021</strain>
        <tissue evidence="1">Leaf</tissue>
    </source>
</reference>
<dbReference type="PANTHER" id="PTHR11439">
    <property type="entry name" value="GAG-POL-RELATED RETROTRANSPOSON"/>
    <property type="match status" value="1"/>
</dbReference>
<evidence type="ECO:0000313" key="2">
    <source>
        <dbReference type="Proteomes" id="UP001291623"/>
    </source>
</evidence>
<dbReference type="InterPro" id="IPR043502">
    <property type="entry name" value="DNA/RNA_pol_sf"/>
</dbReference>
<dbReference type="EMBL" id="JAVYJV010000013">
    <property type="protein sequence ID" value="KAK4355546.1"/>
    <property type="molecule type" value="Genomic_DNA"/>
</dbReference>
<keyword evidence="2" id="KW-1185">Reference proteome</keyword>
<accession>A0AAE1RPT5</accession>
<dbReference type="PANTHER" id="PTHR11439:SF524">
    <property type="entry name" value="RNA-DIRECTED DNA POLYMERASE, PROTEIN KINASE RLK-PELLE-DLSV FAMILY"/>
    <property type="match status" value="1"/>
</dbReference>
<name>A0AAE1RPT5_9SOLA</name>
<dbReference type="Proteomes" id="UP001291623">
    <property type="component" value="Unassembled WGS sequence"/>
</dbReference>
<dbReference type="SUPFAM" id="SSF56672">
    <property type="entry name" value="DNA/RNA polymerases"/>
    <property type="match status" value="1"/>
</dbReference>
<gene>
    <name evidence="1" type="ORF">RND71_024517</name>
</gene>
<organism evidence="1 2">
    <name type="scientific">Anisodus tanguticus</name>
    <dbReference type="NCBI Taxonomy" id="243964"/>
    <lineage>
        <taxon>Eukaryota</taxon>
        <taxon>Viridiplantae</taxon>
        <taxon>Streptophyta</taxon>
        <taxon>Embryophyta</taxon>
        <taxon>Tracheophyta</taxon>
        <taxon>Spermatophyta</taxon>
        <taxon>Magnoliopsida</taxon>
        <taxon>eudicotyledons</taxon>
        <taxon>Gunneridae</taxon>
        <taxon>Pentapetalae</taxon>
        <taxon>asterids</taxon>
        <taxon>lamiids</taxon>
        <taxon>Solanales</taxon>
        <taxon>Solanaceae</taxon>
        <taxon>Solanoideae</taxon>
        <taxon>Hyoscyameae</taxon>
        <taxon>Anisodus</taxon>
    </lineage>
</organism>